<dbReference type="PANTHER" id="PTHR12111:SF2">
    <property type="entry name" value="SPLICING FACTOR YJU2B-RELATED"/>
    <property type="match status" value="1"/>
</dbReference>
<dbReference type="Pfam" id="PF04502">
    <property type="entry name" value="Saf4_Yju2"/>
    <property type="match status" value="1"/>
</dbReference>
<dbReference type="eggNOG" id="KOG2990">
    <property type="taxonomic scope" value="Eukaryota"/>
</dbReference>
<dbReference type="PANTHER" id="PTHR12111">
    <property type="entry name" value="SPLICING FACTOR YJU2"/>
    <property type="match status" value="1"/>
</dbReference>
<accession>A0A0D2WVS2</accession>
<protein>
    <submittedName>
        <fullName evidence="3">Coiled-coil domain-containing protein</fullName>
    </submittedName>
</protein>
<dbReference type="PhylomeDB" id="A0A0D2WVS2"/>
<comment type="similarity">
    <text evidence="1">Belongs to the CWC16 family.</text>
</comment>
<evidence type="ECO:0000313" key="4">
    <source>
        <dbReference type="Proteomes" id="UP000008743"/>
    </source>
</evidence>
<dbReference type="Proteomes" id="UP000008743">
    <property type="component" value="Unassembled WGS sequence"/>
</dbReference>
<dbReference type="AlphaFoldDB" id="A0A0D2WVS2"/>
<evidence type="ECO:0000256" key="2">
    <source>
        <dbReference type="SAM" id="MobiDB-lite"/>
    </source>
</evidence>
<dbReference type="OrthoDB" id="16464at2759"/>
<reference evidence="4" key="1">
    <citation type="submission" date="2011-02" db="EMBL/GenBank/DDBJ databases">
        <title>The Genome Sequence of Capsaspora owczarzaki ATCC 30864.</title>
        <authorList>
            <person name="Russ C."/>
            <person name="Cuomo C."/>
            <person name="Burger G."/>
            <person name="Gray M.W."/>
            <person name="Holland P.W.H."/>
            <person name="King N."/>
            <person name="Lang F.B.F."/>
            <person name="Roger A.J."/>
            <person name="Ruiz-Trillo I."/>
            <person name="Young S.K."/>
            <person name="Zeng Q."/>
            <person name="Gargeya S."/>
            <person name="Alvarado L."/>
            <person name="Berlin A."/>
            <person name="Chapman S.B."/>
            <person name="Chen Z."/>
            <person name="Freedman E."/>
            <person name="Gellesch M."/>
            <person name="Goldberg J."/>
            <person name="Griggs A."/>
            <person name="Gujja S."/>
            <person name="Heilman E."/>
            <person name="Heiman D."/>
            <person name="Howarth C."/>
            <person name="Mehta T."/>
            <person name="Neiman D."/>
            <person name="Pearson M."/>
            <person name="Roberts A."/>
            <person name="Saif S."/>
            <person name="Shea T."/>
            <person name="Shenoy N."/>
            <person name="Sisk P."/>
            <person name="Stolte C."/>
            <person name="Sykes S."/>
            <person name="White J."/>
            <person name="Yandava C."/>
            <person name="Haas B."/>
            <person name="Nusbaum C."/>
            <person name="Birren B."/>
        </authorList>
    </citation>
    <scope>NUCLEOTIDE SEQUENCE</scope>
    <source>
        <strain evidence="4">ATCC 30864</strain>
    </source>
</reference>
<feature type="compositionally biased region" description="Polar residues" evidence="2">
    <location>
        <begin position="233"/>
        <end position="242"/>
    </location>
</feature>
<evidence type="ECO:0000256" key="1">
    <source>
        <dbReference type="ARBA" id="ARBA00005595"/>
    </source>
</evidence>
<dbReference type="GO" id="GO:0071014">
    <property type="term" value="C:post-mRNA release spliceosomal complex"/>
    <property type="evidence" value="ECO:0007669"/>
    <property type="project" value="TreeGrafter"/>
</dbReference>
<dbReference type="EMBL" id="KE346371">
    <property type="protein sequence ID" value="KJE96388.1"/>
    <property type="molecule type" value="Genomic_DNA"/>
</dbReference>
<proteinExistence type="inferred from homology"/>
<dbReference type="FunCoup" id="A0A0D2WVS2">
    <property type="interactions" value="292"/>
</dbReference>
<organism evidence="3 4">
    <name type="scientific">Capsaspora owczarzaki (strain ATCC 30864)</name>
    <dbReference type="NCBI Taxonomy" id="595528"/>
    <lineage>
        <taxon>Eukaryota</taxon>
        <taxon>Filasterea</taxon>
        <taxon>Capsaspora</taxon>
    </lineage>
</organism>
<sequence>MADRRAQQKYYPPDWDPSKGSINTYMGQHPLRDRARKLSEGILIVRFELPFNIWCGGCNAHVALGVRFNAQKKQVGKYLSTPILSFRMKCHLCDNWWTIQTDPKTHNYLVMEGARRRNQEFSAADIEAAPQRAEADERKKLDNDPMYKLEHGVVDATAAKKARSHIDELLSINEMHKDDFDLNSLARKRFRQDKAVIKEDERERAAFRSSTRLYIPAAPESAADATRARQVFRGQSSTTSAVATPARDSLDPERRIAAIQGESIFARAAKDAQKPHVGTTPRAASSSSSSSAPNSAPRAARPDQPAVSDAALAALQRMRRAGSSAGNLLANIPGKTSSIF</sequence>
<keyword evidence="4" id="KW-1185">Reference proteome</keyword>
<feature type="region of interest" description="Disordered" evidence="2">
    <location>
        <begin position="268"/>
        <end position="309"/>
    </location>
</feature>
<gene>
    <name evidence="3" type="ORF">CAOG_006720</name>
</gene>
<feature type="region of interest" description="Disordered" evidence="2">
    <location>
        <begin position="224"/>
        <end position="253"/>
    </location>
</feature>
<dbReference type="InParanoid" id="A0A0D2WVS2"/>
<evidence type="ECO:0000313" key="3">
    <source>
        <dbReference type="EMBL" id="KJE96388.1"/>
    </source>
</evidence>
<dbReference type="GO" id="GO:0005684">
    <property type="term" value="C:U2-type spliceosomal complex"/>
    <property type="evidence" value="ECO:0007669"/>
    <property type="project" value="TreeGrafter"/>
</dbReference>
<dbReference type="OMA" id="CNNCENI"/>
<dbReference type="GO" id="GO:0000398">
    <property type="term" value="P:mRNA splicing, via spliceosome"/>
    <property type="evidence" value="ECO:0007669"/>
    <property type="project" value="InterPro"/>
</dbReference>
<dbReference type="STRING" id="595528.A0A0D2WVS2"/>
<feature type="compositionally biased region" description="Low complexity" evidence="2">
    <location>
        <begin position="281"/>
        <end position="299"/>
    </location>
</feature>
<dbReference type="InterPro" id="IPR007590">
    <property type="entry name" value="Saf4/Yju2"/>
</dbReference>
<name>A0A0D2WVS2_CAPO3</name>
<dbReference type="RefSeq" id="XP_004344341.1">
    <property type="nucleotide sequence ID" value="XM_004344291.2"/>
</dbReference>